<dbReference type="Pfam" id="PF03981">
    <property type="entry name" value="Ubiq_cyt_C_chap"/>
    <property type="match status" value="1"/>
</dbReference>
<proteinExistence type="inferred from homology"/>
<dbReference type="Proteomes" id="UP000562395">
    <property type="component" value="Unassembled WGS sequence"/>
</dbReference>
<protein>
    <submittedName>
        <fullName evidence="3">Cytochrome b pre-mRNA-processing protein 3</fullName>
    </submittedName>
</protein>
<comment type="caution">
    <text evidence="3">The sequence shown here is derived from an EMBL/GenBank/DDBJ whole genome shotgun (WGS) entry which is preliminary data.</text>
</comment>
<feature type="domain" description="Ubiquinol-cytochrome c chaperone" evidence="2">
    <location>
        <begin position="36"/>
        <end position="136"/>
    </location>
</feature>
<evidence type="ECO:0000313" key="4">
    <source>
        <dbReference type="Proteomes" id="UP000562395"/>
    </source>
</evidence>
<sequence>MSFLRKLFGRKADDRAVARPLWHRTVEIAREKEWYRDCGVADTVAGRFDMITLILSIVLIRMERDAELIEPSVRLTELFVEDMDGQLRESGVGDVVVGKRVGELMSVLGGRLGAYRDALATRDESAMAAAIGRNVNLQDGTDPLLITRRARAFAAGLDLVPAFRVLDAEIGK</sequence>
<evidence type="ECO:0000313" key="3">
    <source>
        <dbReference type="EMBL" id="MBB3861804.1"/>
    </source>
</evidence>
<dbReference type="InterPro" id="IPR021150">
    <property type="entry name" value="Ubiq_cyt_c_chap"/>
</dbReference>
<comment type="similarity">
    <text evidence="1">Belongs to the UPF0174 family.</text>
</comment>
<dbReference type="AlphaFoldDB" id="A0A7W5ZZ22"/>
<gene>
    <name evidence="3" type="ORF">GGQ88_003092</name>
</gene>
<evidence type="ECO:0000259" key="2">
    <source>
        <dbReference type="Pfam" id="PF03981"/>
    </source>
</evidence>
<organism evidence="3 4">
    <name type="scientific">Novosphingobium hassiacum</name>
    <dbReference type="NCBI Taxonomy" id="173676"/>
    <lineage>
        <taxon>Bacteria</taxon>
        <taxon>Pseudomonadati</taxon>
        <taxon>Pseudomonadota</taxon>
        <taxon>Alphaproteobacteria</taxon>
        <taxon>Sphingomonadales</taxon>
        <taxon>Sphingomonadaceae</taxon>
        <taxon>Novosphingobium</taxon>
    </lineage>
</organism>
<reference evidence="3 4" key="1">
    <citation type="submission" date="2020-08" db="EMBL/GenBank/DDBJ databases">
        <title>Genomic Encyclopedia of Type Strains, Phase IV (KMG-IV): sequencing the most valuable type-strain genomes for metagenomic binning, comparative biology and taxonomic classification.</title>
        <authorList>
            <person name="Goeker M."/>
        </authorList>
    </citation>
    <scope>NUCLEOTIDE SEQUENCE [LARGE SCALE GENOMIC DNA]</scope>
    <source>
        <strain evidence="3 4">DSM 14552</strain>
    </source>
</reference>
<keyword evidence="4" id="KW-1185">Reference proteome</keyword>
<name>A0A7W5ZZ22_9SPHN</name>
<accession>A0A7W5ZZ22</accession>
<evidence type="ECO:0000256" key="1">
    <source>
        <dbReference type="ARBA" id="ARBA00006436"/>
    </source>
</evidence>
<dbReference type="EMBL" id="JACICY010000007">
    <property type="protein sequence ID" value="MBB3861804.1"/>
    <property type="molecule type" value="Genomic_DNA"/>
</dbReference>
<dbReference type="RefSeq" id="WP_183614294.1">
    <property type="nucleotide sequence ID" value="NZ_JACICY010000007.1"/>
</dbReference>